<dbReference type="InterPro" id="IPR014780">
    <property type="entry name" value="tRNA_psdUridine_synth_TruB"/>
</dbReference>
<dbReference type="HAMAP" id="MF_01080">
    <property type="entry name" value="TruB_bact"/>
    <property type="match status" value="1"/>
</dbReference>
<evidence type="ECO:0000256" key="5">
    <source>
        <dbReference type="HAMAP-Rule" id="MF_01080"/>
    </source>
</evidence>
<dbReference type="Pfam" id="PF16198">
    <property type="entry name" value="TruB_C_2"/>
    <property type="match status" value="1"/>
</dbReference>
<name>A0A3D8TX61_9LIST</name>
<evidence type="ECO:0000256" key="2">
    <source>
        <dbReference type="ARBA" id="ARBA00005642"/>
    </source>
</evidence>
<comment type="similarity">
    <text evidence="2 5">Belongs to the pseudouridine synthase TruB family. Type 1 subfamily.</text>
</comment>
<dbReference type="SUPFAM" id="SSF55120">
    <property type="entry name" value="Pseudouridine synthase"/>
    <property type="match status" value="1"/>
</dbReference>
<dbReference type="Pfam" id="PF01509">
    <property type="entry name" value="TruB_N"/>
    <property type="match status" value="1"/>
</dbReference>
<dbReference type="PANTHER" id="PTHR13767:SF2">
    <property type="entry name" value="PSEUDOURIDYLATE SYNTHASE TRUB1"/>
    <property type="match status" value="1"/>
</dbReference>
<accession>A0A3D8TX61</accession>
<comment type="caution">
    <text evidence="8">The sequence shown here is derived from an EMBL/GenBank/DDBJ whole genome shotgun (WGS) entry which is preliminary data.</text>
</comment>
<feature type="domain" description="Pseudouridine synthase II N-terminal" evidence="6">
    <location>
        <begin position="23"/>
        <end position="177"/>
    </location>
</feature>
<dbReference type="InterPro" id="IPR032819">
    <property type="entry name" value="TruB_C"/>
</dbReference>
<keyword evidence="9" id="KW-1185">Reference proteome</keyword>
<feature type="active site" description="Nucleophile" evidence="5">
    <location>
        <position position="38"/>
    </location>
</feature>
<evidence type="ECO:0000256" key="4">
    <source>
        <dbReference type="ARBA" id="ARBA00023235"/>
    </source>
</evidence>
<dbReference type="InterPro" id="IPR002501">
    <property type="entry name" value="PsdUridine_synth_N"/>
</dbReference>
<dbReference type="Proteomes" id="UP000257055">
    <property type="component" value="Unassembled WGS sequence"/>
</dbReference>
<dbReference type="InterPro" id="IPR020103">
    <property type="entry name" value="PsdUridine_synth_cat_dom_sf"/>
</dbReference>
<dbReference type="PANTHER" id="PTHR13767">
    <property type="entry name" value="TRNA-PSEUDOURIDINE SYNTHASE"/>
    <property type="match status" value="1"/>
</dbReference>
<sequence length="304" mass="33771">MDGIIALYKERGLTSHDCVFKLRKILKTKKVGHTGTLDPEVAGVLPICVGRATKLAEYLTDEGKEYHAEITLGRSTTTEDQTGDTVAEKEISEPISVQEIAKVLDELTGEITQIPPMYSAVKVAGKKLYEYARAGESVERPKRQVQIDELKRLDSHEITQASPSFALRIRCGKGTYIRTLAVMIGEKLGYPAHMSALRRSKSGFFEEADCLTLAEIEEKMQADDLSFLKPLELGVQSFPQVMLTEALHKRVLNGALLTEQELFKEEIVPSSPVALLFDGKLTALYQKHPSRSGVWKPEKVIELA</sequence>
<organism evidence="8 9">
    <name type="scientific">Listeria kieliensis</name>
    <dbReference type="NCBI Taxonomy" id="1621700"/>
    <lineage>
        <taxon>Bacteria</taxon>
        <taxon>Bacillati</taxon>
        <taxon>Bacillota</taxon>
        <taxon>Bacilli</taxon>
        <taxon>Bacillales</taxon>
        <taxon>Listeriaceae</taxon>
        <taxon>Listeria</taxon>
    </lineage>
</organism>
<feature type="domain" description="tRNA pseudouridylate synthase B C-terminal" evidence="7">
    <location>
        <begin position="178"/>
        <end position="232"/>
    </location>
</feature>
<protein>
    <recommendedName>
        <fullName evidence="5">tRNA pseudouridine synthase B</fullName>
        <ecNumber evidence="5">5.4.99.25</ecNumber>
    </recommendedName>
    <alternativeName>
        <fullName evidence="5">tRNA pseudouridine(55) synthase</fullName>
        <shortName evidence="5">Psi55 synthase</shortName>
    </alternativeName>
    <alternativeName>
        <fullName evidence="5">tRNA pseudouridylate synthase</fullName>
    </alternativeName>
    <alternativeName>
        <fullName evidence="5">tRNA-uridine isomerase</fullName>
    </alternativeName>
</protein>
<dbReference type="CDD" id="cd02573">
    <property type="entry name" value="PseudoU_synth_EcTruB"/>
    <property type="match status" value="1"/>
</dbReference>
<comment type="catalytic activity">
    <reaction evidence="1 5">
        <text>uridine(55) in tRNA = pseudouridine(55) in tRNA</text>
        <dbReference type="Rhea" id="RHEA:42532"/>
        <dbReference type="Rhea" id="RHEA-COMP:10101"/>
        <dbReference type="Rhea" id="RHEA-COMP:10102"/>
        <dbReference type="ChEBI" id="CHEBI:65314"/>
        <dbReference type="ChEBI" id="CHEBI:65315"/>
        <dbReference type="EC" id="5.4.99.25"/>
    </reaction>
</comment>
<evidence type="ECO:0000259" key="6">
    <source>
        <dbReference type="Pfam" id="PF01509"/>
    </source>
</evidence>
<dbReference type="EC" id="5.4.99.25" evidence="5"/>
<evidence type="ECO:0000259" key="7">
    <source>
        <dbReference type="Pfam" id="PF16198"/>
    </source>
</evidence>
<dbReference type="Gene3D" id="3.30.2350.10">
    <property type="entry name" value="Pseudouridine synthase"/>
    <property type="match status" value="1"/>
</dbReference>
<reference evidence="9" key="1">
    <citation type="submission" date="2015-04" db="EMBL/GenBank/DDBJ databases">
        <authorList>
            <person name="Schardt J."/>
            <person name="Mueller-Herbst S."/>
            <person name="Scherer S."/>
            <person name="Huptas C."/>
        </authorList>
    </citation>
    <scope>NUCLEOTIDE SEQUENCE [LARGE SCALE GENOMIC DNA]</scope>
    <source>
        <strain evidence="9">Kiel-L1</strain>
    </source>
</reference>
<proteinExistence type="inferred from homology"/>
<dbReference type="GO" id="GO:1990481">
    <property type="term" value="P:mRNA pseudouridine synthesis"/>
    <property type="evidence" value="ECO:0007669"/>
    <property type="project" value="TreeGrafter"/>
</dbReference>
<keyword evidence="3 5" id="KW-0819">tRNA processing</keyword>
<dbReference type="NCBIfam" id="TIGR00431">
    <property type="entry name" value="TruB"/>
    <property type="match status" value="1"/>
</dbReference>
<dbReference type="GO" id="GO:0003723">
    <property type="term" value="F:RNA binding"/>
    <property type="evidence" value="ECO:0007669"/>
    <property type="project" value="InterPro"/>
</dbReference>
<keyword evidence="4 5" id="KW-0413">Isomerase</keyword>
<comment type="function">
    <text evidence="5">Responsible for synthesis of pseudouridine from uracil-55 in the psi GC loop of transfer RNAs.</text>
</comment>
<dbReference type="GO" id="GO:0031119">
    <property type="term" value="P:tRNA pseudouridine synthesis"/>
    <property type="evidence" value="ECO:0007669"/>
    <property type="project" value="UniProtKB-UniRule"/>
</dbReference>
<dbReference type="RefSeq" id="WP_115752614.1">
    <property type="nucleotide sequence ID" value="NZ_LARY01000001.1"/>
</dbReference>
<evidence type="ECO:0000256" key="1">
    <source>
        <dbReference type="ARBA" id="ARBA00000385"/>
    </source>
</evidence>
<dbReference type="AlphaFoldDB" id="A0A3D8TX61"/>
<evidence type="ECO:0000256" key="3">
    <source>
        <dbReference type="ARBA" id="ARBA00022694"/>
    </source>
</evidence>
<evidence type="ECO:0000313" key="8">
    <source>
        <dbReference type="EMBL" id="RDX02924.1"/>
    </source>
</evidence>
<dbReference type="EMBL" id="LARY01000001">
    <property type="protein sequence ID" value="RDX02924.1"/>
    <property type="molecule type" value="Genomic_DNA"/>
</dbReference>
<dbReference type="FunFam" id="3.30.2350.10:FF:000011">
    <property type="entry name" value="tRNA pseudouridine synthase B"/>
    <property type="match status" value="1"/>
</dbReference>
<dbReference type="GO" id="GO:0160148">
    <property type="term" value="F:tRNA pseudouridine(55) synthase activity"/>
    <property type="evidence" value="ECO:0007669"/>
    <property type="project" value="UniProtKB-EC"/>
</dbReference>
<evidence type="ECO:0000313" key="9">
    <source>
        <dbReference type="Proteomes" id="UP000257055"/>
    </source>
</evidence>
<gene>
    <name evidence="5 8" type="primary">truB</name>
    <name evidence="8" type="ORF">UR08_05350</name>
</gene>